<dbReference type="AlphaFoldDB" id="A0A2R5FX91"/>
<dbReference type="EMBL" id="BDUD01000002">
    <property type="protein sequence ID" value="GBG23386.1"/>
    <property type="molecule type" value="Genomic_DNA"/>
</dbReference>
<feature type="compositionally biased region" description="Polar residues" evidence="1">
    <location>
        <begin position="1"/>
        <end position="17"/>
    </location>
</feature>
<evidence type="ECO:0000313" key="2">
    <source>
        <dbReference type="EMBL" id="GBG23386.1"/>
    </source>
</evidence>
<reference evidence="2 3" key="1">
    <citation type="submission" date="2017-06" db="EMBL/GenBank/DDBJ databases">
        <title>Genome sequencing of cyanobaciteial culture collection at National Institute for Environmental Studies (NIES).</title>
        <authorList>
            <person name="Hirose Y."/>
            <person name="Shimura Y."/>
            <person name="Fujisawa T."/>
            <person name="Nakamura Y."/>
            <person name="Kawachi M."/>
        </authorList>
    </citation>
    <scope>NUCLEOTIDE SEQUENCE [LARGE SCALE GENOMIC DNA]</scope>
    <source>
        <strain evidence="2 3">NIES-4072</strain>
    </source>
</reference>
<feature type="region of interest" description="Disordered" evidence="1">
    <location>
        <begin position="1"/>
        <end position="34"/>
    </location>
</feature>
<name>A0A2R5FX91_NOSCO</name>
<comment type="caution">
    <text evidence="2">The sequence shown here is derived from an EMBL/GenBank/DDBJ whole genome shotgun (WGS) entry which is preliminary data.</text>
</comment>
<evidence type="ECO:0000256" key="1">
    <source>
        <dbReference type="SAM" id="MobiDB-lite"/>
    </source>
</evidence>
<evidence type="ECO:0000313" key="3">
    <source>
        <dbReference type="Proteomes" id="UP000245124"/>
    </source>
</evidence>
<proteinExistence type="predicted"/>
<accession>A0A2R5FX91</accession>
<sequence>MAQSTADNPTLQDSGFDNHQLKIMRPLADPNAQV</sequence>
<organism evidence="2 3">
    <name type="scientific">Nostoc commune NIES-4072</name>
    <dbReference type="NCBI Taxonomy" id="2005467"/>
    <lineage>
        <taxon>Bacteria</taxon>
        <taxon>Bacillati</taxon>
        <taxon>Cyanobacteriota</taxon>
        <taxon>Cyanophyceae</taxon>
        <taxon>Nostocales</taxon>
        <taxon>Nostocaceae</taxon>
        <taxon>Nostoc</taxon>
    </lineage>
</organism>
<keyword evidence="3" id="KW-1185">Reference proteome</keyword>
<protein>
    <submittedName>
        <fullName evidence="2">Uncharacterized protein</fullName>
    </submittedName>
</protein>
<gene>
    <name evidence="2" type="ORF">NIES4072_70980</name>
</gene>
<dbReference type="Proteomes" id="UP000245124">
    <property type="component" value="Unassembled WGS sequence"/>
</dbReference>